<evidence type="ECO:0000256" key="5">
    <source>
        <dbReference type="ARBA" id="ARBA00023163"/>
    </source>
</evidence>
<dbReference type="InterPro" id="IPR000847">
    <property type="entry name" value="LysR_HTH_N"/>
</dbReference>
<keyword evidence="8" id="KW-1185">Reference proteome</keyword>
<keyword evidence="3" id="KW-0805">Transcription regulation</keyword>
<dbReference type="EMBL" id="QYYG01000003">
    <property type="protein sequence ID" value="RJF55211.1"/>
    <property type="molecule type" value="Genomic_DNA"/>
</dbReference>
<dbReference type="Pfam" id="PF03466">
    <property type="entry name" value="LysR_substrate"/>
    <property type="match status" value="1"/>
</dbReference>
<name>A0AA93BXD6_9GAMM</name>
<dbReference type="CDD" id="cd08422">
    <property type="entry name" value="PBP2_CrgA_like"/>
    <property type="match status" value="1"/>
</dbReference>
<keyword evidence="2" id="KW-0678">Repressor</keyword>
<dbReference type="InterPro" id="IPR036388">
    <property type="entry name" value="WH-like_DNA-bd_sf"/>
</dbReference>
<dbReference type="GO" id="GO:0003700">
    <property type="term" value="F:DNA-binding transcription factor activity"/>
    <property type="evidence" value="ECO:0007669"/>
    <property type="project" value="InterPro"/>
</dbReference>
<evidence type="ECO:0000256" key="3">
    <source>
        <dbReference type="ARBA" id="ARBA00023015"/>
    </source>
</evidence>
<dbReference type="Gene3D" id="3.40.190.290">
    <property type="match status" value="1"/>
</dbReference>
<dbReference type="InterPro" id="IPR036390">
    <property type="entry name" value="WH_DNA-bd_sf"/>
</dbReference>
<dbReference type="SUPFAM" id="SSF53850">
    <property type="entry name" value="Periplasmic binding protein-like II"/>
    <property type="match status" value="1"/>
</dbReference>
<dbReference type="PRINTS" id="PR00039">
    <property type="entry name" value="HTHLYSR"/>
</dbReference>
<dbReference type="SUPFAM" id="SSF46785">
    <property type="entry name" value="Winged helix' DNA-binding domain"/>
    <property type="match status" value="1"/>
</dbReference>
<reference evidence="7 8" key="1">
    <citation type="submission" date="2018-09" db="EMBL/GenBank/DDBJ databases">
        <title>Draft genome of a novel serratia sp. strain with antifungal activity.</title>
        <authorList>
            <person name="Dichmann S.I."/>
            <person name="Park B.P."/>
            <person name="Pathiraja D."/>
            <person name="Choi I.-G."/>
            <person name="Stougaard P."/>
            <person name="Hennessy R.C."/>
        </authorList>
    </citation>
    <scope>NUCLEOTIDE SEQUENCE [LARGE SCALE GENOMIC DNA]</scope>
    <source>
        <strain evidence="7 8">S40</strain>
    </source>
</reference>
<evidence type="ECO:0000256" key="1">
    <source>
        <dbReference type="ARBA" id="ARBA00009437"/>
    </source>
</evidence>
<dbReference type="AlphaFoldDB" id="A0AA93BXD6"/>
<dbReference type="PROSITE" id="PS50931">
    <property type="entry name" value="HTH_LYSR"/>
    <property type="match status" value="1"/>
</dbReference>
<dbReference type="InterPro" id="IPR058163">
    <property type="entry name" value="LysR-type_TF_proteobact-type"/>
</dbReference>
<dbReference type="PANTHER" id="PTHR30537:SF5">
    <property type="entry name" value="HTH-TYPE TRANSCRIPTIONAL ACTIVATOR TTDR-RELATED"/>
    <property type="match status" value="1"/>
</dbReference>
<feature type="domain" description="HTH lysR-type" evidence="6">
    <location>
        <begin position="1"/>
        <end position="60"/>
    </location>
</feature>
<evidence type="ECO:0000313" key="8">
    <source>
        <dbReference type="Proteomes" id="UP000284338"/>
    </source>
</evidence>
<dbReference type="GO" id="GO:0043565">
    <property type="term" value="F:sequence-specific DNA binding"/>
    <property type="evidence" value="ECO:0007669"/>
    <property type="project" value="TreeGrafter"/>
</dbReference>
<comment type="similarity">
    <text evidence="1">Belongs to the LysR transcriptional regulatory family.</text>
</comment>
<dbReference type="PANTHER" id="PTHR30537">
    <property type="entry name" value="HTH-TYPE TRANSCRIPTIONAL REGULATOR"/>
    <property type="match status" value="1"/>
</dbReference>
<evidence type="ECO:0000256" key="2">
    <source>
        <dbReference type="ARBA" id="ARBA00022491"/>
    </source>
</evidence>
<evidence type="ECO:0000256" key="4">
    <source>
        <dbReference type="ARBA" id="ARBA00023125"/>
    </source>
</evidence>
<keyword evidence="5" id="KW-0804">Transcription</keyword>
<dbReference type="FunFam" id="1.10.10.10:FF:000001">
    <property type="entry name" value="LysR family transcriptional regulator"/>
    <property type="match status" value="1"/>
</dbReference>
<proteinExistence type="inferred from homology"/>
<dbReference type="GO" id="GO:0006351">
    <property type="term" value="P:DNA-templated transcription"/>
    <property type="evidence" value="ECO:0007669"/>
    <property type="project" value="TreeGrafter"/>
</dbReference>
<dbReference type="Gene3D" id="1.10.10.10">
    <property type="entry name" value="Winged helix-like DNA-binding domain superfamily/Winged helix DNA-binding domain"/>
    <property type="match status" value="1"/>
</dbReference>
<protein>
    <submittedName>
        <fullName evidence="7">LysR family transcriptional regulator</fullName>
    </submittedName>
</protein>
<evidence type="ECO:0000259" key="6">
    <source>
        <dbReference type="PROSITE" id="PS50931"/>
    </source>
</evidence>
<organism evidence="7 8">
    <name type="scientific">Serratia inhibens</name>
    <dbReference type="NCBI Taxonomy" id="2338073"/>
    <lineage>
        <taxon>Bacteria</taxon>
        <taxon>Pseudomonadati</taxon>
        <taxon>Pseudomonadota</taxon>
        <taxon>Gammaproteobacteria</taxon>
        <taxon>Enterobacterales</taxon>
        <taxon>Yersiniaceae</taxon>
        <taxon>Serratia</taxon>
    </lineage>
</organism>
<gene>
    <name evidence="7" type="ORF">D4100_12890</name>
</gene>
<dbReference type="Proteomes" id="UP000284338">
    <property type="component" value="Unassembled WGS sequence"/>
</dbReference>
<dbReference type="InterPro" id="IPR005119">
    <property type="entry name" value="LysR_subst-bd"/>
</dbReference>
<comment type="caution">
    <text evidence="7">The sequence shown here is derived from an EMBL/GenBank/DDBJ whole genome shotgun (WGS) entry which is preliminary data.</text>
</comment>
<accession>A0AA93BXD6</accession>
<evidence type="ECO:0000313" key="7">
    <source>
        <dbReference type="EMBL" id="RJF55211.1"/>
    </source>
</evidence>
<dbReference type="Pfam" id="PF00126">
    <property type="entry name" value="HTH_1"/>
    <property type="match status" value="1"/>
</dbReference>
<sequence length="309" mass="34943">MSNILKRMAIFSKVVDCGAFSMAAKELGITTSAVSQHIRQLENELGIQLLLRSTRSLSLTEAGLCFYEDCVLMIHAAERGQQRIAALRGELAGELRVATSTEFATHYLVPALQSFLDEHPRITLRLEIHDEKIDLIGQRIDLAIRGGVLADSSYVSTRLARFREVLCASPAYLAGHGVPETPQALTRHQWVTFTPLGNPQFVRLIHANGDEHRLRMTGRLFTNNGMAMKELALAGKGIIRNFFVNVERELRSGDLVEVLPEWRLPEINCYAIMPRRDSQPLKVRRLLEHMKIHLKEKEKEKNSVDQLRT</sequence>
<keyword evidence="4" id="KW-0238">DNA-binding</keyword>